<accession>A0A128F9F1</accession>
<feature type="domain" description="DTW" evidence="5">
    <location>
        <begin position="10"/>
        <end position="203"/>
    </location>
</feature>
<keyword evidence="3" id="KW-0949">S-adenosyl-L-methionine</keyword>
<dbReference type="InterPro" id="IPR005636">
    <property type="entry name" value="DTW"/>
</dbReference>
<name>A0A128F9F1_9GAMM</name>
<keyword evidence="2" id="KW-0808">Transferase</keyword>
<organism evidence="6 7">
    <name type="scientific">Grimontia marina</name>
    <dbReference type="NCBI Taxonomy" id="646534"/>
    <lineage>
        <taxon>Bacteria</taxon>
        <taxon>Pseudomonadati</taxon>
        <taxon>Pseudomonadota</taxon>
        <taxon>Gammaproteobacteria</taxon>
        <taxon>Vibrionales</taxon>
        <taxon>Vibrionaceae</taxon>
        <taxon>Grimontia</taxon>
    </lineage>
</organism>
<dbReference type="AlphaFoldDB" id="A0A128F9F1"/>
<dbReference type="PANTHER" id="PTHR21392:SF1">
    <property type="entry name" value="TRNA-URIDINE AMINOCARBOXYPROPYLTRANSFERASE"/>
    <property type="match status" value="1"/>
</dbReference>
<evidence type="ECO:0000256" key="2">
    <source>
        <dbReference type="ARBA" id="ARBA00022679"/>
    </source>
</evidence>
<reference evidence="7" key="1">
    <citation type="submission" date="2016-02" db="EMBL/GenBank/DDBJ databases">
        <authorList>
            <person name="Rodrigo-Torres Lidia"/>
            <person name="Arahal R.David."/>
        </authorList>
    </citation>
    <scope>NUCLEOTIDE SEQUENCE [LARGE SCALE GENOMIC DNA]</scope>
    <source>
        <strain evidence="7">CECT 8713</strain>
    </source>
</reference>
<dbReference type="EMBL" id="FIZY01000020">
    <property type="protein sequence ID" value="CZF82984.1"/>
    <property type="molecule type" value="Genomic_DNA"/>
</dbReference>
<dbReference type="EC" id="2.5.1.25" evidence="1"/>
<dbReference type="Pfam" id="PF03942">
    <property type="entry name" value="DTW"/>
    <property type="match status" value="1"/>
</dbReference>
<evidence type="ECO:0000256" key="3">
    <source>
        <dbReference type="ARBA" id="ARBA00022691"/>
    </source>
</evidence>
<dbReference type="GO" id="GO:0008033">
    <property type="term" value="P:tRNA processing"/>
    <property type="evidence" value="ECO:0007669"/>
    <property type="project" value="UniProtKB-KW"/>
</dbReference>
<proteinExistence type="predicted"/>
<sequence length="211" mass="23752">MEKVSRMAEKPTPCPSCGFHYNCLCKAVPKLDSQVRIELLMHETETGRATNTGQLLENALPHCRRHVWQRKAPPLELLTLLADPAALPYLVFPGEGAVALEKAVSRPTSKPEAKPIHFIIIDATWQQARKMLRQSPWLEDVPMVTLPEGLSTRYALRRNQPEGSLCTCEVGMVLIEALGETENAAAVGEYFDKFMQFFEADRKRKILQLPI</sequence>
<dbReference type="RefSeq" id="WP_232314427.1">
    <property type="nucleotide sequence ID" value="NZ_CAWRCI010000020.1"/>
</dbReference>
<evidence type="ECO:0000256" key="1">
    <source>
        <dbReference type="ARBA" id="ARBA00012386"/>
    </source>
</evidence>
<dbReference type="GO" id="GO:0016432">
    <property type="term" value="F:tRNA-uridine aminocarboxypropyltransferase activity"/>
    <property type="evidence" value="ECO:0007669"/>
    <property type="project" value="UniProtKB-EC"/>
</dbReference>
<keyword evidence="7" id="KW-1185">Reference proteome</keyword>
<dbReference type="SMART" id="SM01144">
    <property type="entry name" value="DTW"/>
    <property type="match status" value="1"/>
</dbReference>
<dbReference type="Proteomes" id="UP000073601">
    <property type="component" value="Unassembled WGS sequence"/>
</dbReference>
<evidence type="ECO:0000256" key="4">
    <source>
        <dbReference type="ARBA" id="ARBA00022694"/>
    </source>
</evidence>
<dbReference type="InterPro" id="IPR039262">
    <property type="entry name" value="DTWD2/TAPT"/>
</dbReference>
<evidence type="ECO:0000313" key="7">
    <source>
        <dbReference type="Proteomes" id="UP000073601"/>
    </source>
</evidence>
<evidence type="ECO:0000259" key="5">
    <source>
        <dbReference type="SMART" id="SM01144"/>
    </source>
</evidence>
<protein>
    <recommendedName>
        <fullName evidence="1">tRNA-uridine aminocarboxypropyltransferase</fullName>
        <ecNumber evidence="1">2.5.1.25</ecNumber>
    </recommendedName>
</protein>
<evidence type="ECO:0000313" key="6">
    <source>
        <dbReference type="EMBL" id="CZF82984.1"/>
    </source>
</evidence>
<gene>
    <name evidence="6" type="ORF">GMA8713_02437</name>
</gene>
<dbReference type="PANTHER" id="PTHR21392">
    <property type="entry name" value="TRNA-URIDINE AMINOCARBOXYPROPYLTRANSFERASE 2"/>
    <property type="match status" value="1"/>
</dbReference>
<keyword evidence="4" id="KW-0819">tRNA processing</keyword>